<name>A0A9Q1B941_HOLLE</name>
<dbReference type="Proteomes" id="UP001152320">
    <property type="component" value="Unassembled WGS sequence"/>
</dbReference>
<dbReference type="AlphaFoldDB" id="A0A9Q1B941"/>
<gene>
    <name evidence="1" type="ORF">HOLleu_43200</name>
</gene>
<organism evidence="1 2">
    <name type="scientific">Holothuria leucospilota</name>
    <name type="common">Black long sea cucumber</name>
    <name type="synonym">Mertensiothuria leucospilota</name>
    <dbReference type="NCBI Taxonomy" id="206669"/>
    <lineage>
        <taxon>Eukaryota</taxon>
        <taxon>Metazoa</taxon>
        <taxon>Echinodermata</taxon>
        <taxon>Eleutherozoa</taxon>
        <taxon>Echinozoa</taxon>
        <taxon>Holothuroidea</taxon>
        <taxon>Aspidochirotacea</taxon>
        <taxon>Aspidochirotida</taxon>
        <taxon>Holothuriidae</taxon>
        <taxon>Holothuria</taxon>
    </lineage>
</organism>
<protein>
    <submittedName>
        <fullName evidence="1">Uncharacterized protein</fullName>
    </submittedName>
</protein>
<evidence type="ECO:0000313" key="1">
    <source>
        <dbReference type="EMBL" id="KAJ8018681.1"/>
    </source>
</evidence>
<comment type="caution">
    <text evidence="1">The sequence shown here is derived from an EMBL/GenBank/DDBJ whole genome shotgun (WGS) entry which is preliminary data.</text>
</comment>
<proteinExistence type="predicted"/>
<dbReference type="EMBL" id="JAIZAY010000230">
    <property type="protein sequence ID" value="KAJ8018681.1"/>
    <property type="molecule type" value="Genomic_DNA"/>
</dbReference>
<keyword evidence="2" id="KW-1185">Reference proteome</keyword>
<evidence type="ECO:0000313" key="2">
    <source>
        <dbReference type="Proteomes" id="UP001152320"/>
    </source>
</evidence>
<reference evidence="1" key="1">
    <citation type="submission" date="2021-10" db="EMBL/GenBank/DDBJ databases">
        <title>Tropical sea cucumber genome reveals ecological adaptation and Cuvierian tubules defense mechanism.</title>
        <authorList>
            <person name="Chen T."/>
        </authorList>
    </citation>
    <scope>NUCLEOTIDE SEQUENCE</scope>
    <source>
        <strain evidence="1">Nanhai2018</strain>
        <tissue evidence="1">Muscle</tissue>
    </source>
</reference>
<accession>A0A9Q1B941</accession>
<sequence>MLCVCSVQDILIKRLFHICLWMNIAKIIRIIKKIRVSGGSRHQNTRMPKTINQSENIL</sequence>